<sequence length="111" mass="12732">MELENTRAQMRKGILEFCILLVISKGKIYASDILKKLEKTDLIVVEGTLYPLLSRLKNAGLLEYTWAESKSGPPRKYYKLTKKGKEAVKQLAITWNKFNKSINSLINKIDQ</sequence>
<dbReference type="PANTHER" id="PTHR33169">
    <property type="entry name" value="PADR-FAMILY TRANSCRIPTIONAL REGULATOR"/>
    <property type="match status" value="1"/>
</dbReference>
<dbReference type="EMBL" id="PEXU01000003">
    <property type="protein sequence ID" value="PIS43081.1"/>
    <property type="molecule type" value="Genomic_DNA"/>
</dbReference>
<dbReference type="InterPro" id="IPR036388">
    <property type="entry name" value="WH-like_DNA-bd_sf"/>
</dbReference>
<dbReference type="InterPro" id="IPR005149">
    <property type="entry name" value="Tscrpt_reg_PadR_N"/>
</dbReference>
<dbReference type="PANTHER" id="PTHR33169:SF14">
    <property type="entry name" value="TRANSCRIPTIONAL REGULATOR RV3488"/>
    <property type="match status" value="1"/>
</dbReference>
<dbReference type="InterPro" id="IPR036390">
    <property type="entry name" value="WH_DNA-bd_sf"/>
</dbReference>
<dbReference type="Pfam" id="PF03551">
    <property type="entry name" value="PadR"/>
    <property type="match status" value="1"/>
</dbReference>
<organism evidence="2 3">
    <name type="scientific">Candidatus Kerfeldbacteria bacterium CG08_land_8_20_14_0_20_40_16</name>
    <dbReference type="NCBI Taxonomy" id="2014244"/>
    <lineage>
        <taxon>Bacteria</taxon>
        <taxon>Candidatus Kerfeldiibacteriota</taxon>
    </lineage>
</organism>
<proteinExistence type="predicted"/>
<gene>
    <name evidence="2" type="ORF">COT24_00200</name>
</gene>
<comment type="caution">
    <text evidence="2">The sequence shown here is derived from an EMBL/GenBank/DDBJ whole genome shotgun (WGS) entry which is preliminary data.</text>
</comment>
<evidence type="ECO:0000313" key="2">
    <source>
        <dbReference type="EMBL" id="PIS43081.1"/>
    </source>
</evidence>
<evidence type="ECO:0000313" key="3">
    <source>
        <dbReference type="Proteomes" id="UP000231542"/>
    </source>
</evidence>
<dbReference type="InterPro" id="IPR052509">
    <property type="entry name" value="Metal_resp_DNA-bind_regulator"/>
</dbReference>
<dbReference type="Gene3D" id="1.10.10.10">
    <property type="entry name" value="Winged helix-like DNA-binding domain superfamily/Winged helix DNA-binding domain"/>
    <property type="match status" value="1"/>
</dbReference>
<reference evidence="2 3" key="1">
    <citation type="submission" date="2017-09" db="EMBL/GenBank/DDBJ databases">
        <title>Depth-based differentiation of microbial function through sediment-hosted aquifers and enrichment of novel symbionts in the deep terrestrial subsurface.</title>
        <authorList>
            <person name="Probst A.J."/>
            <person name="Ladd B."/>
            <person name="Jarett J.K."/>
            <person name="Geller-Mcgrath D.E."/>
            <person name="Sieber C.M."/>
            <person name="Emerson J.B."/>
            <person name="Anantharaman K."/>
            <person name="Thomas B.C."/>
            <person name="Malmstrom R."/>
            <person name="Stieglmeier M."/>
            <person name="Klingl A."/>
            <person name="Woyke T."/>
            <person name="Ryan C.M."/>
            <person name="Banfield J.F."/>
        </authorList>
    </citation>
    <scope>NUCLEOTIDE SEQUENCE [LARGE SCALE GENOMIC DNA]</scope>
    <source>
        <strain evidence="2">CG08_land_8_20_14_0_20_40_16</strain>
    </source>
</reference>
<dbReference type="Proteomes" id="UP000231542">
    <property type="component" value="Unassembled WGS sequence"/>
</dbReference>
<name>A0A2H0YX56_9BACT</name>
<evidence type="ECO:0000259" key="1">
    <source>
        <dbReference type="Pfam" id="PF03551"/>
    </source>
</evidence>
<feature type="domain" description="Transcription regulator PadR N-terminal" evidence="1">
    <location>
        <begin position="19"/>
        <end position="89"/>
    </location>
</feature>
<accession>A0A2H0YX56</accession>
<dbReference type="SUPFAM" id="SSF46785">
    <property type="entry name" value="Winged helix' DNA-binding domain"/>
    <property type="match status" value="1"/>
</dbReference>
<dbReference type="AlphaFoldDB" id="A0A2H0YX56"/>
<protein>
    <submittedName>
        <fullName evidence="2">PadR family transcriptional regulator</fullName>
    </submittedName>
</protein>